<dbReference type="InterPro" id="IPR036770">
    <property type="entry name" value="Ankyrin_rpt-contain_sf"/>
</dbReference>
<proteinExistence type="predicted"/>
<protein>
    <submittedName>
        <fullName evidence="4">Uncharacterized protein</fullName>
    </submittedName>
</protein>
<feature type="repeat" description="ANK" evidence="3">
    <location>
        <begin position="1407"/>
        <end position="1439"/>
    </location>
</feature>
<reference evidence="4" key="1">
    <citation type="submission" date="2023-06" db="EMBL/GenBank/DDBJ databases">
        <title>Genome-scale phylogeny and comparative genomics of the fungal order Sordariales.</title>
        <authorList>
            <consortium name="Lawrence Berkeley National Laboratory"/>
            <person name="Hensen N."/>
            <person name="Bonometti L."/>
            <person name="Westerberg I."/>
            <person name="Brannstrom I.O."/>
            <person name="Guillou S."/>
            <person name="Cros-Aarteil S."/>
            <person name="Calhoun S."/>
            <person name="Haridas S."/>
            <person name="Kuo A."/>
            <person name="Mondo S."/>
            <person name="Pangilinan J."/>
            <person name="Riley R."/>
            <person name="Labutti K."/>
            <person name="Andreopoulos B."/>
            <person name="Lipzen A."/>
            <person name="Chen C."/>
            <person name="Yanf M."/>
            <person name="Daum C."/>
            <person name="Ng V."/>
            <person name="Clum A."/>
            <person name="Steindorff A."/>
            <person name="Ohm R."/>
            <person name="Martin F."/>
            <person name="Silar P."/>
            <person name="Natvig D."/>
            <person name="Lalanne C."/>
            <person name="Gautier V."/>
            <person name="Ament-Velasquez S.L."/>
            <person name="Kruys A."/>
            <person name="Hutchinson M.I."/>
            <person name="Powell A.J."/>
            <person name="Barry K."/>
            <person name="Miller A.N."/>
            <person name="Grigoriev I.V."/>
            <person name="Debuchy R."/>
            <person name="Gladieux P."/>
            <person name="Thoren M.H."/>
            <person name="Johannesson H."/>
        </authorList>
    </citation>
    <scope>NUCLEOTIDE SEQUENCE</scope>
    <source>
        <strain evidence="4">SMH2532-1</strain>
    </source>
</reference>
<sequence length="1843" mass="200878">MATAFGADLRRARLEALAAEFSVFNPAPVIVSPPVAPTRTAGDDFNAEELLKRRRAAENSNRNSKWGFGSSGKKTWDPKEIFDALDAHVSAAGSPGVADALIAKLVLAGGDVNVSNQKTKTNPLIRRKSMEPMERSRILQKAIQNRQAEMVAVLVKHADSLTIDTALPVALDKKDPVMVQMLLQRGANTLQTHDGKGAFRDLCISGGHADLVGLILQSGGRPTSTWMSMALVDATRVGCYHTVVRLSRSTADGEYNNAEALKAAISLGRMDLVLAILTGAQPPTPGGRGLAESFDHLFQQMGIHPTQKATLTEALLCAGTTGDAVSRALSLACDSEYYDMVELLVRYGASLDFEDANIVRRVVSRAQTGLARLLLGERTTGFSHIYASECVGLLPKVIPLEDRYAILSLLLRKGAGGITLHEALIDAAAACDLVSVELLINPRFPDAIPVANGQRGQAVAYDRHEVADVNYKNGPALAIAVQTNNLQMLNLLLSGNPSPTTLDCVFPQVNILPSADRYRMTELFLAAGLTGACISTTLQEAIEEQPPRRDEQFISLLVQHSSNMNFDGGTGVLSAVVIRDVGLLKSLLQKPQTHETLSAAIAKAMVIDDKRTRYHILQLLINARGAGQEGSDISAALVEVLLTKPVDVPLAALLLDQGHADVNFDNATAVNIALNDADPTVFDLVIHRGSPNAVTLANVLYAICDLPTTQQKTVKAEIVLRRRLSNATLDEALVFEVQTVLKAPQARRNLAVIKLLLSVGASINNEPKSVALCLAVKAADPLILDVLFGAGPTAASLGSALPLSVNIVDAMDRLSFTRKLIDAGAPDEEVNRALNYAIDAHPHDQPLIGLLACHAASTDGEALRRAVEGEHPTLVALLLEKATMKYSAAVLKEAFTLATKVQTPEKRVAICEILLKQGVSGPPVSDALLAAAAAGDVELGALLIDFGASVEHNNGQAIIEASAAGAPEVLRMLLATKAEVSNRTLENGFKAAWRIDDLKTREAVFRLLLQNGVVGELLDTELISAAKFGEDGEDLVKLLLEFGADVDYNSGEAIWNTARSAMMGSLKLMLGIGNDRQAKPSTATLLRALKASRSLGRDARYQVIEWLFEAGLPASEEINIALNRAVKDGPDLRLIRLLLKHGASPLANACQTLIDTAQLLLPNVLAVLLKVEIPQQDISWTFEQAFSPDSTRTWLSEKGLQNAKLLLQKGATGRSLSLALSIAIDALGTENDAIAVQFANLILQHKPDVSYNDGLVVQKAARRADSQLIELVLQQKPDSRAVSMAFPYLFDSDLPEEDIIRLVGLFTDYHDGEERLDVMFAHPESEPVVFRALSKFPRCLQLLEMLVNAGYYHDQQTKMRIMEEIDEDEPATLLLWALAQPQKRISSSVINFLIKKKANVNYEMPHSKTTPLMLAIQAKRTDLVEVLVSSGADVNIVDATGNTPMTMATKIGGDIGSAIMAMILRADPSIDDGSLHNAARELNLNALEVLLQYGHDLDFPSPLHDGRSALGEVCLNAAHAGPLTAAQEKLLEKVVTLLIKQGTDLTIQAHGKSALLLALHSKDPIPTTRALLKIGMWKLINRPFNQYFDGTYTYSPTQYVARVLPESDHRDQLLELLKANRAIDVYYANDGPQPEGAVNLPEELLRAERDRRAREERISRDTEEHNITLARSQEIAQIQNQIYKTRAQLEDSRTRRLRDEDLNNLRERQAIESQGFAEEIQRRQIERDASLRHEQKLLEAGLSRSRLIAEADMERESRKNELQIEWENKRTFQAIANAEKLSRIRVSEREAIDRLENLADQRTVNRIAEHKRLVDSQNVLASQLANAGGNPRRQIGYVEELNP</sequence>
<dbReference type="PROSITE" id="PS50088">
    <property type="entry name" value="ANK_REPEAT"/>
    <property type="match status" value="1"/>
</dbReference>
<name>A0AA40CLU8_9PEZI</name>
<comment type="caution">
    <text evidence="4">The sequence shown here is derived from an EMBL/GenBank/DDBJ whole genome shotgun (WGS) entry which is preliminary data.</text>
</comment>
<dbReference type="SMART" id="SM00248">
    <property type="entry name" value="ANK"/>
    <property type="match status" value="16"/>
</dbReference>
<evidence type="ECO:0000256" key="3">
    <source>
        <dbReference type="PROSITE-ProRule" id="PRU00023"/>
    </source>
</evidence>
<dbReference type="EMBL" id="JAULSV010000005">
    <property type="protein sequence ID" value="KAK0643265.1"/>
    <property type="molecule type" value="Genomic_DNA"/>
</dbReference>
<dbReference type="SUPFAM" id="SSF48403">
    <property type="entry name" value="Ankyrin repeat"/>
    <property type="match status" value="4"/>
</dbReference>
<gene>
    <name evidence="4" type="ORF">B0T16DRAFT_354765</name>
</gene>
<evidence type="ECO:0000256" key="2">
    <source>
        <dbReference type="ARBA" id="ARBA00023043"/>
    </source>
</evidence>
<evidence type="ECO:0000313" key="5">
    <source>
        <dbReference type="Proteomes" id="UP001174936"/>
    </source>
</evidence>
<keyword evidence="2 3" id="KW-0040">ANK repeat</keyword>
<dbReference type="Proteomes" id="UP001174936">
    <property type="component" value="Unassembled WGS sequence"/>
</dbReference>
<keyword evidence="5" id="KW-1185">Reference proteome</keyword>
<dbReference type="InterPro" id="IPR002110">
    <property type="entry name" value="Ankyrin_rpt"/>
</dbReference>
<dbReference type="Gene3D" id="1.25.40.20">
    <property type="entry name" value="Ankyrin repeat-containing domain"/>
    <property type="match status" value="5"/>
</dbReference>
<keyword evidence="1" id="KW-0677">Repeat</keyword>
<organism evidence="4 5">
    <name type="scientific">Cercophora newfieldiana</name>
    <dbReference type="NCBI Taxonomy" id="92897"/>
    <lineage>
        <taxon>Eukaryota</taxon>
        <taxon>Fungi</taxon>
        <taxon>Dikarya</taxon>
        <taxon>Ascomycota</taxon>
        <taxon>Pezizomycotina</taxon>
        <taxon>Sordariomycetes</taxon>
        <taxon>Sordariomycetidae</taxon>
        <taxon>Sordariales</taxon>
        <taxon>Lasiosphaeriaceae</taxon>
        <taxon>Cercophora</taxon>
    </lineage>
</organism>
<evidence type="ECO:0000256" key="1">
    <source>
        <dbReference type="ARBA" id="ARBA00022737"/>
    </source>
</evidence>
<dbReference type="Pfam" id="PF12796">
    <property type="entry name" value="Ank_2"/>
    <property type="match status" value="1"/>
</dbReference>
<dbReference type="InterPro" id="IPR051165">
    <property type="entry name" value="Multifunctional_ANK_Repeat"/>
</dbReference>
<evidence type="ECO:0000313" key="4">
    <source>
        <dbReference type="EMBL" id="KAK0643265.1"/>
    </source>
</evidence>
<accession>A0AA40CLU8</accession>
<dbReference type="PANTHER" id="PTHR24123">
    <property type="entry name" value="ANKYRIN REPEAT-CONTAINING"/>
    <property type="match status" value="1"/>
</dbReference>
<dbReference type="PROSITE" id="PS50297">
    <property type="entry name" value="ANK_REP_REGION"/>
    <property type="match status" value="1"/>
</dbReference>
<dbReference type="PANTHER" id="PTHR24123:SF33">
    <property type="entry name" value="PROTEIN HOS4"/>
    <property type="match status" value="1"/>
</dbReference>